<dbReference type="Pfam" id="PF08534">
    <property type="entry name" value="Redoxin"/>
    <property type="match status" value="1"/>
</dbReference>
<feature type="domain" description="Thioredoxin" evidence="2">
    <location>
        <begin position="49"/>
        <end position="194"/>
    </location>
</feature>
<dbReference type="PANTHER" id="PTHR42852:SF17">
    <property type="entry name" value="THIOREDOXIN-LIKE PROTEIN HI_1115"/>
    <property type="match status" value="1"/>
</dbReference>
<proteinExistence type="predicted"/>
<dbReference type="GO" id="GO:0016853">
    <property type="term" value="F:isomerase activity"/>
    <property type="evidence" value="ECO:0007669"/>
    <property type="project" value="UniProtKB-KW"/>
</dbReference>
<evidence type="ECO:0000259" key="2">
    <source>
        <dbReference type="PROSITE" id="PS51352"/>
    </source>
</evidence>
<sequence>MIDALLIAVVLQWVIIVALSLAIVALFRQVGMLHERLGPVGALVLPGGPKVGQSAPRFTLPALDGQSVSIGMPGGRRSTLLFFLSPTCPVCKTLIPVIKRVANDEADRLTVVLASDGDEPAQRRMIEEQKLFEFPLVLSSELGMAYGVSKLPHAALIDADGRLAASGLINNREHLESLLTAQDLGVASLQEFLARPQPISVDA</sequence>
<dbReference type="GO" id="GO:0016491">
    <property type="term" value="F:oxidoreductase activity"/>
    <property type="evidence" value="ECO:0007669"/>
    <property type="project" value="InterPro"/>
</dbReference>
<dbReference type="SUPFAM" id="SSF52833">
    <property type="entry name" value="Thioredoxin-like"/>
    <property type="match status" value="1"/>
</dbReference>
<dbReference type="PANTHER" id="PTHR42852">
    <property type="entry name" value="THIOL:DISULFIDE INTERCHANGE PROTEIN DSBE"/>
    <property type="match status" value="1"/>
</dbReference>
<keyword evidence="3" id="KW-0413">Isomerase</keyword>
<evidence type="ECO:0000313" key="4">
    <source>
        <dbReference type="Proteomes" id="UP000216991"/>
    </source>
</evidence>
<dbReference type="InterPro" id="IPR013740">
    <property type="entry name" value="Redoxin"/>
</dbReference>
<accession>A0A255YJW1</accession>
<dbReference type="EMBL" id="NOXT01000104">
    <property type="protein sequence ID" value="OYQ29562.1"/>
    <property type="molecule type" value="Genomic_DNA"/>
</dbReference>
<dbReference type="Proteomes" id="UP000216991">
    <property type="component" value="Unassembled WGS sequence"/>
</dbReference>
<keyword evidence="4" id="KW-1185">Reference proteome</keyword>
<organism evidence="3 4">
    <name type="scientific">Sandarakinorhabdus cyanobacteriorum</name>
    <dbReference type="NCBI Taxonomy" id="1981098"/>
    <lineage>
        <taxon>Bacteria</taxon>
        <taxon>Pseudomonadati</taxon>
        <taxon>Pseudomonadota</taxon>
        <taxon>Alphaproteobacteria</taxon>
        <taxon>Sphingomonadales</taxon>
        <taxon>Sphingosinicellaceae</taxon>
        <taxon>Sandarakinorhabdus</taxon>
    </lineage>
</organism>
<dbReference type="InterPro" id="IPR013766">
    <property type="entry name" value="Thioredoxin_domain"/>
</dbReference>
<dbReference type="AlphaFoldDB" id="A0A255YJW1"/>
<dbReference type="InterPro" id="IPR036249">
    <property type="entry name" value="Thioredoxin-like_sf"/>
</dbReference>
<dbReference type="RefSeq" id="WP_094473487.1">
    <property type="nucleotide sequence ID" value="NZ_NOXT01000104.1"/>
</dbReference>
<evidence type="ECO:0000313" key="3">
    <source>
        <dbReference type="EMBL" id="OYQ29562.1"/>
    </source>
</evidence>
<keyword evidence="1" id="KW-0472">Membrane</keyword>
<gene>
    <name evidence="3" type="ORF">CHU93_07545</name>
</gene>
<evidence type="ECO:0000256" key="1">
    <source>
        <dbReference type="SAM" id="Phobius"/>
    </source>
</evidence>
<feature type="transmembrane region" description="Helical" evidence="1">
    <location>
        <begin position="6"/>
        <end position="27"/>
    </location>
</feature>
<keyword evidence="1" id="KW-0812">Transmembrane</keyword>
<dbReference type="OrthoDB" id="462848at2"/>
<keyword evidence="1" id="KW-1133">Transmembrane helix</keyword>
<dbReference type="PROSITE" id="PS51352">
    <property type="entry name" value="THIOREDOXIN_2"/>
    <property type="match status" value="1"/>
</dbReference>
<dbReference type="InterPro" id="IPR050553">
    <property type="entry name" value="Thioredoxin_ResA/DsbE_sf"/>
</dbReference>
<dbReference type="Gene3D" id="3.40.30.10">
    <property type="entry name" value="Glutaredoxin"/>
    <property type="match status" value="1"/>
</dbReference>
<comment type="caution">
    <text evidence="3">The sequence shown here is derived from an EMBL/GenBank/DDBJ whole genome shotgun (WGS) entry which is preliminary data.</text>
</comment>
<name>A0A255YJW1_9SPHN</name>
<reference evidence="3 4" key="1">
    <citation type="submission" date="2017-07" db="EMBL/GenBank/DDBJ databases">
        <title>Sandarakinorhabdus cyanobacteriorum sp. nov., a novel bacterium isolated from cyanobacterial aggregates in a eutrophic lake.</title>
        <authorList>
            <person name="Cai H."/>
        </authorList>
    </citation>
    <scope>NUCLEOTIDE SEQUENCE [LARGE SCALE GENOMIC DNA]</scope>
    <source>
        <strain evidence="3 4">TH057</strain>
    </source>
</reference>
<protein>
    <submittedName>
        <fullName evidence="3">Thiol-disulfide isomerase</fullName>
    </submittedName>
</protein>